<name>A0A077PAY2_XENBV</name>
<sequence length="48" mass="5830">MVVFVEKTNIELKISYMMAHQRENQKMRGSQQRCLHIFNIELLSQNEY</sequence>
<evidence type="ECO:0000313" key="2">
    <source>
        <dbReference type="Proteomes" id="UP000028483"/>
    </source>
</evidence>
<gene>
    <name evidence="1" type="ORF">XBO1_850015</name>
</gene>
<proteinExistence type="predicted"/>
<dbReference type="EMBL" id="CBSX010000254">
    <property type="protein sequence ID" value="CDH08029.1"/>
    <property type="molecule type" value="Genomic_DNA"/>
</dbReference>
<dbReference type="AlphaFoldDB" id="A0A077PAY2"/>
<evidence type="ECO:0000313" key="1">
    <source>
        <dbReference type="EMBL" id="CDH08029.1"/>
    </source>
</evidence>
<comment type="caution">
    <text evidence="1">The sequence shown here is derived from an EMBL/GenBank/DDBJ whole genome shotgun (WGS) entry which is preliminary data.</text>
</comment>
<protein>
    <submittedName>
        <fullName evidence="1">Uncharacterized protein</fullName>
    </submittedName>
</protein>
<dbReference type="HOGENOM" id="CLU_3159465_0_0_6"/>
<dbReference type="Proteomes" id="UP000028483">
    <property type="component" value="Unassembled WGS sequence"/>
</dbReference>
<reference evidence="1" key="1">
    <citation type="submission" date="2013-07" db="EMBL/GenBank/DDBJ databases">
        <title>Sub-species coevolution in mutualistic symbiosis.</title>
        <authorList>
            <person name="Murfin K."/>
            <person name="Klassen J."/>
            <person name="Lee M."/>
            <person name="Forst S."/>
            <person name="Stock P."/>
            <person name="Goodrich-Blair H."/>
        </authorList>
    </citation>
    <scope>NUCLEOTIDE SEQUENCE [LARGE SCALE GENOMIC DNA]</scope>
    <source>
        <strain evidence="1">Oregonense</strain>
    </source>
</reference>
<accession>A0A077PAY2</accession>
<organism evidence="1 2">
    <name type="scientific">Xenorhabdus bovienii str. oregonense</name>
    <dbReference type="NCBI Taxonomy" id="1398202"/>
    <lineage>
        <taxon>Bacteria</taxon>
        <taxon>Pseudomonadati</taxon>
        <taxon>Pseudomonadota</taxon>
        <taxon>Gammaproteobacteria</taxon>
        <taxon>Enterobacterales</taxon>
        <taxon>Morganellaceae</taxon>
        <taxon>Xenorhabdus</taxon>
    </lineage>
</organism>